<comment type="similarity">
    <text evidence="2 8">Belongs to the EMC4 family.</text>
</comment>
<protein>
    <recommendedName>
        <fullName evidence="3 8">ER membrane protein complex subunit 4</fullName>
    </recommendedName>
</protein>
<keyword evidence="7 8" id="KW-0472">Membrane</keyword>
<dbReference type="PIRSF" id="PIRSF017207">
    <property type="entry name" value="UCP017207_TM-p85"/>
    <property type="match status" value="1"/>
</dbReference>
<dbReference type="GO" id="GO:0045050">
    <property type="term" value="P:protein insertion into ER membrane by stop-transfer membrane-anchor sequence"/>
    <property type="evidence" value="ECO:0007669"/>
    <property type="project" value="EnsemblFungi"/>
</dbReference>
<feature type="transmembrane region" description="Helical" evidence="9">
    <location>
        <begin position="132"/>
        <end position="152"/>
    </location>
</feature>
<dbReference type="GO" id="GO:0015914">
    <property type="term" value="P:phospholipid transport"/>
    <property type="evidence" value="ECO:0007669"/>
    <property type="project" value="EnsemblFungi"/>
</dbReference>
<dbReference type="OrthoDB" id="369569at2759"/>
<keyword evidence="5" id="KW-0256">Endoplasmic reticulum</keyword>
<sequence>MSVEPFEWAVKLCNLKEEEATDSSAIKTLPSPPGYGVVEVGKNQHESQGNKATEAIRMKELNNLLAQKAMSIAMQPAKSIPMNMIMSYMSGTSLQIIPIMAALMLLSGPLKAIFSIRAAFKPVLGNKEIQSQVNSAMFLYIVFQGALMYIGIRKLNAMGLIPNTKSDWLTWELPVDYNIGRKVFAF</sequence>
<evidence type="ECO:0000256" key="1">
    <source>
        <dbReference type="ARBA" id="ARBA00004477"/>
    </source>
</evidence>
<keyword evidence="4 9" id="KW-0812">Transmembrane</keyword>
<evidence type="ECO:0000256" key="7">
    <source>
        <dbReference type="ARBA" id="ARBA00023136"/>
    </source>
</evidence>
<dbReference type="eggNOG" id="KOG3318">
    <property type="taxonomic scope" value="Eukaryota"/>
</dbReference>
<organism evidence="10 11">
    <name type="scientific">Naumovozyma castellii</name>
    <name type="common">Yeast</name>
    <name type="synonym">Saccharomyces castellii</name>
    <dbReference type="NCBI Taxonomy" id="27288"/>
    <lineage>
        <taxon>Eukaryota</taxon>
        <taxon>Fungi</taxon>
        <taxon>Dikarya</taxon>
        <taxon>Ascomycota</taxon>
        <taxon>Saccharomycotina</taxon>
        <taxon>Saccharomycetes</taxon>
        <taxon>Saccharomycetales</taxon>
        <taxon>Saccharomycetaceae</taxon>
        <taxon>Naumovozyma</taxon>
    </lineage>
</organism>
<keyword evidence="11" id="KW-1185">Reference proteome</keyword>
<reference evidence="10 11" key="1">
    <citation type="journal article" date="2011" name="Proc. Natl. Acad. Sci. U.S.A.">
        <title>Evolutionary erosion of yeast sex chromosomes by mating-type switching accidents.</title>
        <authorList>
            <person name="Gordon J.L."/>
            <person name="Armisen D."/>
            <person name="Proux-Wera E."/>
            <person name="Oheigeartaigh S.S."/>
            <person name="Byrne K.P."/>
            <person name="Wolfe K.H."/>
        </authorList>
    </citation>
    <scope>NUCLEOTIDE SEQUENCE [LARGE SCALE GENOMIC DNA]</scope>
    <source>
        <strain evidence="11">ATCC 76901 / BCRC 22586 / CBS 4309 / NBRC 1992 / NRRL Y-12630</strain>
    </source>
</reference>
<proteinExistence type="inferred from homology"/>
<dbReference type="STRING" id="1064592.G0VF40"/>
<dbReference type="GO" id="GO:0032977">
    <property type="term" value="F:membrane insertase activity"/>
    <property type="evidence" value="ECO:0007669"/>
    <property type="project" value="EnsemblFungi"/>
</dbReference>
<evidence type="ECO:0000256" key="5">
    <source>
        <dbReference type="ARBA" id="ARBA00022824"/>
    </source>
</evidence>
<dbReference type="GeneID" id="96903738"/>
<dbReference type="InterPro" id="IPR009445">
    <property type="entry name" value="TMEM85/Emc4"/>
</dbReference>
<comment type="subcellular location">
    <subcellularLocation>
        <location evidence="1">Endoplasmic reticulum membrane</location>
        <topology evidence="1">Multi-pass membrane protein</topology>
    </subcellularLocation>
</comment>
<dbReference type="AlphaFoldDB" id="G0VF40"/>
<accession>G0VF40</accession>
<dbReference type="Pfam" id="PF06417">
    <property type="entry name" value="EMC4"/>
    <property type="match status" value="1"/>
</dbReference>
<dbReference type="PANTHER" id="PTHR19315">
    <property type="entry name" value="ER MEMBRANE PROTEIN COMPLEX SUBUNIT 4"/>
    <property type="match status" value="1"/>
</dbReference>
<keyword evidence="6 9" id="KW-1133">Transmembrane helix</keyword>
<evidence type="ECO:0000256" key="3">
    <source>
        <dbReference type="ARBA" id="ARBA00020820"/>
    </source>
</evidence>
<dbReference type="KEGG" id="ncs:NCAS_0E00350"/>
<evidence type="ECO:0000256" key="8">
    <source>
        <dbReference type="PIRNR" id="PIRNR017207"/>
    </source>
</evidence>
<reference key="2">
    <citation type="submission" date="2011-08" db="EMBL/GenBank/DDBJ databases">
        <title>Genome sequence of Naumovozyma castellii.</title>
        <authorList>
            <person name="Gordon J.L."/>
            <person name="Armisen D."/>
            <person name="Proux-Wera E."/>
            <person name="OhEigeartaigh S.S."/>
            <person name="Byrne K.P."/>
            <person name="Wolfe K.H."/>
        </authorList>
    </citation>
    <scope>NUCLEOTIDE SEQUENCE</scope>
    <source>
        <strain>Type strain:CBS 4309</strain>
    </source>
</reference>
<name>G0VF40_NAUCA</name>
<dbReference type="Proteomes" id="UP000001640">
    <property type="component" value="Chromosome 5"/>
</dbReference>
<dbReference type="RefSeq" id="XP_003676466.1">
    <property type="nucleotide sequence ID" value="XM_003676418.1"/>
</dbReference>
<feature type="transmembrane region" description="Helical" evidence="9">
    <location>
        <begin position="96"/>
        <end position="120"/>
    </location>
</feature>
<evidence type="ECO:0000256" key="2">
    <source>
        <dbReference type="ARBA" id="ARBA00007715"/>
    </source>
</evidence>
<dbReference type="GO" id="GO:0006644">
    <property type="term" value="P:phospholipid metabolic process"/>
    <property type="evidence" value="ECO:0007669"/>
    <property type="project" value="EnsemblFungi"/>
</dbReference>
<evidence type="ECO:0000256" key="4">
    <source>
        <dbReference type="ARBA" id="ARBA00022692"/>
    </source>
</evidence>
<evidence type="ECO:0000313" key="10">
    <source>
        <dbReference type="EMBL" id="CCC70105.1"/>
    </source>
</evidence>
<gene>
    <name evidence="10" type="primary">NCAS0E00350</name>
    <name evidence="10" type="ordered locus">NCAS_0E00350</name>
</gene>
<dbReference type="GO" id="GO:0072546">
    <property type="term" value="C:EMC complex"/>
    <property type="evidence" value="ECO:0007669"/>
    <property type="project" value="EnsemblFungi"/>
</dbReference>
<evidence type="ECO:0000313" key="11">
    <source>
        <dbReference type="Proteomes" id="UP000001640"/>
    </source>
</evidence>
<dbReference type="FunCoup" id="G0VF40">
    <property type="interactions" value="799"/>
</dbReference>
<dbReference type="EMBL" id="HE576756">
    <property type="protein sequence ID" value="CCC70105.1"/>
    <property type="molecule type" value="Genomic_DNA"/>
</dbReference>
<dbReference type="HOGENOM" id="CLU_098404_1_3_1"/>
<dbReference type="InParanoid" id="G0VF40"/>
<evidence type="ECO:0000256" key="6">
    <source>
        <dbReference type="ARBA" id="ARBA00022989"/>
    </source>
</evidence>
<dbReference type="OMA" id="IPMNFFM"/>
<evidence type="ECO:0000256" key="9">
    <source>
        <dbReference type="SAM" id="Phobius"/>
    </source>
</evidence>